<protein>
    <submittedName>
        <fullName evidence="3">DUF4395 domain-containing protein</fullName>
    </submittedName>
</protein>
<dbReference type="RefSeq" id="WP_273845565.1">
    <property type="nucleotide sequence ID" value="NZ_JAQQWT010000014.1"/>
</dbReference>
<keyword evidence="1" id="KW-1133">Transmembrane helix</keyword>
<name>A0ABV6NHZ9_9BACI</name>
<organism evidence="3 4">
    <name type="scientific">Halalkalibacter alkalisediminis</name>
    <dbReference type="NCBI Taxonomy" id="935616"/>
    <lineage>
        <taxon>Bacteria</taxon>
        <taxon>Bacillati</taxon>
        <taxon>Bacillota</taxon>
        <taxon>Bacilli</taxon>
        <taxon>Bacillales</taxon>
        <taxon>Bacillaceae</taxon>
        <taxon>Halalkalibacter</taxon>
    </lineage>
</organism>
<dbReference type="EMBL" id="JBHLTR010000016">
    <property type="protein sequence ID" value="MFC0559758.1"/>
    <property type="molecule type" value="Genomic_DNA"/>
</dbReference>
<gene>
    <name evidence="3" type="ORF">ACFFH4_11935</name>
</gene>
<keyword evidence="1" id="KW-0472">Membrane</keyword>
<evidence type="ECO:0000256" key="1">
    <source>
        <dbReference type="SAM" id="Phobius"/>
    </source>
</evidence>
<dbReference type="PIRSF" id="PIRSF030042">
    <property type="entry name" value="UCP030042"/>
    <property type="match status" value="1"/>
</dbReference>
<sequence>MGIPKPLVQTNQIFIVLSVLLGLYTSYWVLLFPFIIGIITLITKKNLVMRIGRLFLKKSHDQYVLEDRNQQLFNQWIATIFLGLSVFCFYINYSLLGYLFSVMVVLAAGVAILGFCIGCTIRYRYLMWRHKRTSIK</sequence>
<feature type="transmembrane region" description="Helical" evidence="1">
    <location>
        <begin position="98"/>
        <end position="123"/>
    </location>
</feature>
<evidence type="ECO:0000259" key="2">
    <source>
        <dbReference type="Pfam" id="PF14340"/>
    </source>
</evidence>
<proteinExistence type="predicted"/>
<keyword evidence="4" id="KW-1185">Reference proteome</keyword>
<feature type="domain" description="DUF4395" evidence="2">
    <location>
        <begin position="3"/>
        <end position="125"/>
    </location>
</feature>
<dbReference type="Pfam" id="PF14340">
    <property type="entry name" value="DUF4395"/>
    <property type="match status" value="1"/>
</dbReference>
<evidence type="ECO:0000313" key="4">
    <source>
        <dbReference type="Proteomes" id="UP001589833"/>
    </source>
</evidence>
<evidence type="ECO:0000313" key="3">
    <source>
        <dbReference type="EMBL" id="MFC0559758.1"/>
    </source>
</evidence>
<accession>A0ABV6NHZ9</accession>
<feature type="transmembrane region" description="Helical" evidence="1">
    <location>
        <begin position="12"/>
        <end position="43"/>
    </location>
</feature>
<dbReference type="Proteomes" id="UP001589833">
    <property type="component" value="Unassembled WGS sequence"/>
</dbReference>
<reference evidence="3 4" key="1">
    <citation type="submission" date="2024-09" db="EMBL/GenBank/DDBJ databases">
        <authorList>
            <person name="Sun Q."/>
            <person name="Mori K."/>
        </authorList>
    </citation>
    <scope>NUCLEOTIDE SEQUENCE [LARGE SCALE GENOMIC DNA]</scope>
    <source>
        <strain evidence="3 4">NCAIM B.02301</strain>
    </source>
</reference>
<feature type="transmembrane region" description="Helical" evidence="1">
    <location>
        <begin position="72"/>
        <end position="92"/>
    </location>
</feature>
<keyword evidence="1" id="KW-0812">Transmembrane</keyword>
<comment type="caution">
    <text evidence="3">The sequence shown here is derived from an EMBL/GenBank/DDBJ whole genome shotgun (WGS) entry which is preliminary data.</text>
</comment>
<dbReference type="InterPro" id="IPR025508">
    <property type="entry name" value="DUF4395"/>
</dbReference>
<dbReference type="InterPro" id="IPR016942">
    <property type="entry name" value="UCP030042"/>
</dbReference>